<protein>
    <recommendedName>
        <fullName evidence="4">Bacteriocin</fullName>
    </recommendedName>
</protein>
<organism evidence="2 3">
    <name type="scientific">Microbulbifer spongiae</name>
    <dbReference type="NCBI Taxonomy" id="2944933"/>
    <lineage>
        <taxon>Bacteria</taxon>
        <taxon>Pseudomonadati</taxon>
        <taxon>Pseudomonadota</taxon>
        <taxon>Gammaproteobacteria</taxon>
        <taxon>Cellvibrionales</taxon>
        <taxon>Microbulbiferaceae</taxon>
        <taxon>Microbulbifer</taxon>
    </lineage>
</organism>
<dbReference type="Proteomes" id="UP001321520">
    <property type="component" value="Chromosome"/>
</dbReference>
<gene>
    <name evidence="2" type="ORF">M8T91_03655</name>
</gene>
<sequence length="95" mass="9236">MQELITNELEQVNGGILTVAGGAVIGGLVTGTSSAMNGEGFWGGFASGAVSGALIVDRFGGSRGKSSTSSSCTGASATAVTGQRCSAAYEELDAA</sequence>
<evidence type="ECO:0000313" key="2">
    <source>
        <dbReference type="EMBL" id="WKD50536.1"/>
    </source>
</evidence>
<dbReference type="RefSeq" id="WP_301416921.1">
    <property type="nucleotide sequence ID" value="NZ_CP098023.1"/>
</dbReference>
<keyword evidence="1" id="KW-0812">Transmembrane</keyword>
<keyword evidence="3" id="KW-1185">Reference proteome</keyword>
<keyword evidence="1" id="KW-1133">Transmembrane helix</keyword>
<keyword evidence="1" id="KW-0472">Membrane</keyword>
<feature type="transmembrane region" description="Helical" evidence="1">
    <location>
        <begin position="12"/>
        <end position="29"/>
    </location>
</feature>
<reference evidence="2 3" key="1">
    <citation type="submission" date="2022-05" db="EMBL/GenBank/DDBJ databases">
        <title>Microbulbifer sp. nov., isolated from sponge.</title>
        <authorList>
            <person name="Gao L."/>
        </authorList>
    </citation>
    <scope>NUCLEOTIDE SEQUENCE [LARGE SCALE GENOMIC DNA]</scope>
    <source>
        <strain evidence="2 3">MI-G</strain>
    </source>
</reference>
<evidence type="ECO:0000313" key="3">
    <source>
        <dbReference type="Proteomes" id="UP001321520"/>
    </source>
</evidence>
<name>A0ABY9EEW5_9GAMM</name>
<dbReference type="EMBL" id="CP098023">
    <property type="protein sequence ID" value="WKD50536.1"/>
    <property type="molecule type" value="Genomic_DNA"/>
</dbReference>
<accession>A0ABY9EEW5</accession>
<evidence type="ECO:0008006" key="4">
    <source>
        <dbReference type="Google" id="ProtNLM"/>
    </source>
</evidence>
<proteinExistence type="predicted"/>
<evidence type="ECO:0000256" key="1">
    <source>
        <dbReference type="SAM" id="Phobius"/>
    </source>
</evidence>